<dbReference type="EnsemblPlants" id="Bra026762.1">
    <property type="protein sequence ID" value="Bra026762.1-P"/>
    <property type="gene ID" value="Bra026762"/>
</dbReference>
<keyword evidence="5" id="KW-1185">Reference proteome</keyword>
<dbReference type="HOGENOM" id="CLU_786094_0_0_1"/>
<protein>
    <submittedName>
        <fullName evidence="4">Uncharacterized protein</fullName>
    </submittedName>
</protein>
<name>M4EDA2_BRACM</name>
<feature type="compositionally biased region" description="Polar residues" evidence="3">
    <location>
        <begin position="151"/>
        <end position="162"/>
    </location>
</feature>
<evidence type="ECO:0000256" key="2">
    <source>
        <dbReference type="ARBA" id="ARBA00023242"/>
    </source>
</evidence>
<organism evidence="4 5">
    <name type="scientific">Brassica campestris</name>
    <name type="common">Field mustard</name>
    <dbReference type="NCBI Taxonomy" id="3711"/>
    <lineage>
        <taxon>Eukaryota</taxon>
        <taxon>Viridiplantae</taxon>
        <taxon>Streptophyta</taxon>
        <taxon>Embryophyta</taxon>
        <taxon>Tracheophyta</taxon>
        <taxon>Spermatophyta</taxon>
        <taxon>Magnoliopsida</taxon>
        <taxon>eudicotyledons</taxon>
        <taxon>Gunneridae</taxon>
        <taxon>Pentapetalae</taxon>
        <taxon>rosids</taxon>
        <taxon>malvids</taxon>
        <taxon>Brassicales</taxon>
        <taxon>Brassicaceae</taxon>
        <taxon>Brassiceae</taxon>
        <taxon>Brassica</taxon>
    </lineage>
</organism>
<feature type="compositionally biased region" description="Polar residues" evidence="3">
    <location>
        <begin position="130"/>
        <end position="143"/>
    </location>
</feature>
<reference evidence="4 5" key="1">
    <citation type="journal article" date="2011" name="Nat. Genet.">
        <title>The genome of the mesopolyploid crop species Brassica rapa.</title>
        <authorList>
            <consortium name="Brassica rapa Genome Sequencing Project Consortium"/>
            <person name="Wang X."/>
            <person name="Wang H."/>
            <person name="Wang J."/>
            <person name="Sun R."/>
            <person name="Wu J."/>
            <person name="Liu S."/>
            <person name="Bai Y."/>
            <person name="Mun J.H."/>
            <person name="Bancroft I."/>
            <person name="Cheng F."/>
            <person name="Huang S."/>
            <person name="Li X."/>
            <person name="Hua W."/>
            <person name="Wang J."/>
            <person name="Wang X."/>
            <person name="Freeling M."/>
            <person name="Pires J.C."/>
            <person name="Paterson A.H."/>
            <person name="Chalhoub B."/>
            <person name="Wang B."/>
            <person name="Hayward A."/>
            <person name="Sharpe A.G."/>
            <person name="Park B.S."/>
            <person name="Weisshaar B."/>
            <person name="Liu B."/>
            <person name="Li B."/>
            <person name="Liu B."/>
            <person name="Tong C."/>
            <person name="Song C."/>
            <person name="Duran C."/>
            <person name="Peng C."/>
            <person name="Geng C."/>
            <person name="Koh C."/>
            <person name="Lin C."/>
            <person name="Edwards D."/>
            <person name="Mu D."/>
            <person name="Shen D."/>
            <person name="Soumpourou E."/>
            <person name="Li F."/>
            <person name="Fraser F."/>
            <person name="Conant G."/>
            <person name="Lassalle G."/>
            <person name="King G.J."/>
            <person name="Bonnema G."/>
            <person name="Tang H."/>
            <person name="Wang H."/>
            <person name="Belcram H."/>
            <person name="Zhou H."/>
            <person name="Hirakawa H."/>
            <person name="Abe H."/>
            <person name="Guo H."/>
            <person name="Wang H."/>
            <person name="Jin H."/>
            <person name="Parkin I.A."/>
            <person name="Batley J."/>
            <person name="Kim J.S."/>
            <person name="Just J."/>
            <person name="Li J."/>
            <person name="Xu J."/>
            <person name="Deng J."/>
            <person name="Kim J.A."/>
            <person name="Li J."/>
            <person name="Yu J."/>
            <person name="Meng J."/>
            <person name="Wang J."/>
            <person name="Min J."/>
            <person name="Poulain J."/>
            <person name="Wang J."/>
            <person name="Hatakeyama K."/>
            <person name="Wu K."/>
            <person name="Wang L."/>
            <person name="Fang L."/>
            <person name="Trick M."/>
            <person name="Links M.G."/>
            <person name="Zhao M."/>
            <person name="Jin M."/>
            <person name="Ramchiary N."/>
            <person name="Drou N."/>
            <person name="Berkman P.J."/>
            <person name="Cai Q."/>
            <person name="Huang Q."/>
            <person name="Li R."/>
            <person name="Tabata S."/>
            <person name="Cheng S."/>
            <person name="Zhang S."/>
            <person name="Zhang S."/>
            <person name="Huang S."/>
            <person name="Sato S."/>
            <person name="Sun S."/>
            <person name="Kwon S.J."/>
            <person name="Choi S.R."/>
            <person name="Lee T.H."/>
            <person name="Fan W."/>
            <person name="Zhao X."/>
            <person name="Tan X."/>
            <person name="Xu X."/>
            <person name="Wang Y."/>
            <person name="Qiu Y."/>
            <person name="Yin Y."/>
            <person name="Li Y."/>
            <person name="Du Y."/>
            <person name="Liao Y."/>
            <person name="Lim Y."/>
            <person name="Narusaka Y."/>
            <person name="Wang Y."/>
            <person name="Wang Z."/>
            <person name="Li Z."/>
            <person name="Wang Z."/>
            <person name="Xiong Z."/>
            <person name="Zhang Z."/>
        </authorList>
    </citation>
    <scope>NUCLEOTIDE SEQUENCE [LARGE SCALE GENOMIC DNA]</scope>
    <source>
        <strain evidence="4 5">cv. Chiifu-401-42</strain>
    </source>
</reference>
<reference evidence="4" key="3">
    <citation type="submission" date="2023-03" db="UniProtKB">
        <authorList>
            <consortium name="EnsemblPlants"/>
        </authorList>
    </citation>
    <scope>IDENTIFICATION</scope>
    <source>
        <strain evidence="4">cv. Chiifu-401-42</strain>
    </source>
</reference>
<dbReference type="AlphaFoldDB" id="M4EDA2"/>
<dbReference type="Gramene" id="Bra026762.1">
    <property type="protein sequence ID" value="Bra026762.1-P"/>
    <property type="gene ID" value="Bra026762"/>
</dbReference>
<evidence type="ECO:0000313" key="4">
    <source>
        <dbReference type="EnsemblPlants" id="Bra026762.1-P"/>
    </source>
</evidence>
<keyword evidence="2" id="KW-0539">Nucleus</keyword>
<dbReference type="STRING" id="51351.M4EDA2"/>
<dbReference type="InterPro" id="IPR052414">
    <property type="entry name" value="U3_snoRNA-assoc_WDR"/>
</dbReference>
<dbReference type="PANTHER" id="PTHR44267">
    <property type="entry name" value="WD REPEAT-CONTAINING PROTEIN 43"/>
    <property type="match status" value="1"/>
</dbReference>
<evidence type="ECO:0000256" key="3">
    <source>
        <dbReference type="SAM" id="MobiDB-lite"/>
    </source>
</evidence>
<dbReference type="InParanoid" id="M4EDA2"/>
<evidence type="ECO:0000313" key="5">
    <source>
        <dbReference type="Proteomes" id="UP000011750"/>
    </source>
</evidence>
<evidence type="ECO:0000256" key="1">
    <source>
        <dbReference type="ARBA" id="ARBA00004123"/>
    </source>
</evidence>
<sequence length="353" mass="37251">MESGIDAPLPSSSNVVGHEISVSEDVNEPVVKPLSLLSPSAMSSSSLLTVSSPALTDSVCGGSLSLVSMPSASSVLLNTTTGMSQVQTICSDIASSPSAVFSGVDPSRTLENSEGQGEGFMVSPVVDTGLDSTQSPQLQSVRTRSVDTDITENTQSESSHQETVFVPTLGAWAKPLLFKPPAIPTTPSTPTDNELAKVGNQLAALWPTLNDAILNKKPKTKQPTRTLMPPVEKLPLPELKPDDVGVDEDRDGVLVDDSHNEPTLGDKLESSLNLLGREKLCSNSDSAPGDDKPPTAASVSVLLRQALHADDRSLLLDCLYNRDEQVIANSVAKLNSAEVLKLLNSLLPILQSR</sequence>
<dbReference type="eggNOG" id="KOG4547">
    <property type="taxonomic scope" value="Eukaryota"/>
</dbReference>
<comment type="subcellular location">
    <subcellularLocation>
        <location evidence="1">Nucleus</location>
    </subcellularLocation>
</comment>
<proteinExistence type="predicted"/>
<feature type="region of interest" description="Disordered" evidence="3">
    <location>
        <begin position="130"/>
        <end position="162"/>
    </location>
</feature>
<dbReference type="Proteomes" id="UP000011750">
    <property type="component" value="Chromosome A09"/>
</dbReference>
<dbReference type="PANTHER" id="PTHR44267:SF1">
    <property type="entry name" value="WD REPEAT-CONTAINING PROTEIN 43"/>
    <property type="match status" value="1"/>
</dbReference>
<feature type="region of interest" description="Disordered" evidence="3">
    <location>
        <begin position="218"/>
        <end position="267"/>
    </location>
</feature>
<reference evidence="4 5" key="2">
    <citation type="journal article" date="2018" name="Hortic Res">
        <title>Improved Brassica rapa reference genome by single-molecule sequencing and chromosome conformation capture technologies.</title>
        <authorList>
            <person name="Zhang L."/>
            <person name="Cai X."/>
            <person name="Wu J."/>
            <person name="Liu M."/>
            <person name="Grob S."/>
            <person name="Cheng F."/>
            <person name="Liang J."/>
            <person name="Cai C."/>
            <person name="Liu Z."/>
            <person name="Liu B."/>
            <person name="Wang F."/>
            <person name="Li S."/>
            <person name="Liu F."/>
            <person name="Li X."/>
            <person name="Cheng L."/>
            <person name="Yang W."/>
            <person name="Li M.H."/>
            <person name="Grossniklaus U."/>
            <person name="Zheng H."/>
            <person name="Wang X."/>
        </authorList>
    </citation>
    <scope>NUCLEOTIDE SEQUENCE [LARGE SCALE GENOMIC DNA]</scope>
    <source>
        <strain evidence="4 5">cv. Chiifu-401-42</strain>
    </source>
</reference>
<accession>M4EDA2</accession>
<feature type="compositionally biased region" description="Basic and acidic residues" evidence="3">
    <location>
        <begin position="251"/>
        <end position="267"/>
    </location>
</feature>